<proteinExistence type="predicted"/>
<dbReference type="GO" id="GO:0016020">
    <property type="term" value="C:membrane"/>
    <property type="evidence" value="ECO:0007669"/>
    <property type="project" value="InterPro"/>
</dbReference>
<name>A0A443ZGS5_9PSED</name>
<dbReference type="Gene3D" id="3.30.70.1780">
    <property type="match status" value="1"/>
</dbReference>
<dbReference type="InterPro" id="IPR013387">
    <property type="entry name" value="T3SS_PrgH/EprH"/>
</dbReference>
<dbReference type="Pfam" id="PF09480">
    <property type="entry name" value="PrgH"/>
    <property type="match status" value="1"/>
</dbReference>
<gene>
    <name evidence="2" type="ORF">DM813_25365</name>
</gene>
<keyword evidence="1" id="KW-0472">Membrane</keyword>
<dbReference type="Gene3D" id="3.30.70.1770">
    <property type="match status" value="1"/>
</dbReference>
<evidence type="ECO:0000256" key="1">
    <source>
        <dbReference type="SAM" id="Phobius"/>
    </source>
</evidence>
<accession>A0A443ZGS5</accession>
<dbReference type="AlphaFoldDB" id="A0A443ZGS5"/>
<organism evidence="2 3">
    <name type="scientific">Pseudomonas alkylphenolica</name>
    <dbReference type="NCBI Taxonomy" id="237609"/>
    <lineage>
        <taxon>Bacteria</taxon>
        <taxon>Pseudomonadati</taxon>
        <taxon>Pseudomonadota</taxon>
        <taxon>Gammaproteobacteria</taxon>
        <taxon>Pseudomonadales</taxon>
        <taxon>Pseudomonadaceae</taxon>
        <taxon>Pseudomonas</taxon>
    </lineage>
</organism>
<dbReference type="InterPro" id="IPR019029">
    <property type="entry name" value="T3SS_PrgH/EprH-like"/>
</dbReference>
<dbReference type="RefSeq" id="WP_128326115.1">
    <property type="nucleotide sequence ID" value="NZ_QJRG01000049.1"/>
</dbReference>
<dbReference type="Proteomes" id="UP000288983">
    <property type="component" value="Unassembled WGS sequence"/>
</dbReference>
<evidence type="ECO:0000313" key="3">
    <source>
        <dbReference type="Proteomes" id="UP000288983"/>
    </source>
</evidence>
<dbReference type="Gene3D" id="2.60.200.20">
    <property type="match status" value="1"/>
</dbReference>
<comment type="caution">
    <text evidence="2">The sequence shown here is derived from an EMBL/GenBank/DDBJ whole genome shotgun (WGS) entry which is preliminary data.</text>
</comment>
<keyword evidence="1" id="KW-1133">Transmembrane helix</keyword>
<dbReference type="EMBL" id="QJRG01000049">
    <property type="protein sequence ID" value="RWU18001.1"/>
    <property type="molecule type" value="Genomic_DNA"/>
</dbReference>
<sequence>MQEASTDSCVMRVFNGPMAGCEFVLAAGSTQVMVGPAAEVASVTGQGVESSQVLFIALDQQACSFEVLVEAPGVIRGRLLQTSPASWQQWPMQQQQQVGGLQIAFRLNSQTWCLQQAPATSLRRNNGYGSLHWVAGVFALCVLLTSVAVWSVPDRTSSVQQRSVSALVDAHAPVLQGRDQLIYVLVNSQREATWTRQVLMRHQLEGVALIVTAQEQQRLERKLLALEPGLAIRLLDLSVPQHPVLVLAGEPPEQGLKERLEQHFLLIAPYAKHLEFRLQDDQVSVEQAVAGLRQMGVPFRREDPPGSVALRIEGNLQDSQLEAVRRFIRGFEQQWGTRFVHFSIVLQDDRLKGLSYQVGEQGYSKPSSTSWQFQSTHTGT</sequence>
<dbReference type="NCBIfam" id="TIGR02554">
    <property type="entry name" value="PrgH"/>
    <property type="match status" value="1"/>
</dbReference>
<protein>
    <submittedName>
        <fullName evidence="2">PrgH/EprH family type III secretion apparatus protein</fullName>
    </submittedName>
</protein>
<dbReference type="OrthoDB" id="9035799at2"/>
<feature type="transmembrane region" description="Helical" evidence="1">
    <location>
        <begin position="131"/>
        <end position="152"/>
    </location>
</feature>
<evidence type="ECO:0000313" key="2">
    <source>
        <dbReference type="EMBL" id="RWU18001.1"/>
    </source>
</evidence>
<reference evidence="2 3" key="1">
    <citation type="submission" date="2018-06" db="EMBL/GenBank/DDBJ databases">
        <title>Bacteria isolated from soil of Wuhan.</title>
        <authorList>
            <person name="Wei X."/>
            <person name="Chunhua H."/>
        </authorList>
    </citation>
    <scope>NUCLEOTIDE SEQUENCE [LARGE SCALE GENOMIC DNA]</scope>
    <source>
        <strain evidence="3">xwS2</strain>
    </source>
</reference>
<keyword evidence="1" id="KW-0812">Transmembrane</keyword>